<name>A0ACA9R138_9GLOM</name>
<feature type="non-terminal residue" evidence="1">
    <location>
        <position position="1"/>
    </location>
</feature>
<reference evidence="1" key="1">
    <citation type="submission" date="2021-06" db="EMBL/GenBank/DDBJ databases">
        <authorList>
            <person name="Kallberg Y."/>
            <person name="Tangrot J."/>
            <person name="Rosling A."/>
        </authorList>
    </citation>
    <scope>NUCLEOTIDE SEQUENCE</scope>
    <source>
        <strain evidence="1">28 12/20/2015</strain>
    </source>
</reference>
<sequence>YHISELHEEAKGLREVLRERGLWPEKGLKLKEAQELMSQQSDFLAQKRQLEEIIVAAGHQIVFYSKFHCKLNYIENFWSAAKRYSQLHCDYSYKGLQRTVLLYLNSVSLLTIRQYARKAFHYMDAY</sequence>
<accession>A0ACA9R138</accession>
<keyword evidence="2" id="KW-1185">Reference proteome</keyword>
<comment type="caution">
    <text evidence="1">The sequence shown here is derived from an EMBL/GenBank/DDBJ whole genome shotgun (WGS) entry which is preliminary data.</text>
</comment>
<dbReference type="EMBL" id="CAJVPW010054744">
    <property type="protein sequence ID" value="CAG8772171.1"/>
    <property type="molecule type" value="Genomic_DNA"/>
</dbReference>
<gene>
    <name evidence="1" type="ORF">SPELUC_LOCUS15847</name>
</gene>
<protein>
    <submittedName>
        <fullName evidence="1">12928_t:CDS:1</fullName>
    </submittedName>
</protein>
<evidence type="ECO:0000313" key="2">
    <source>
        <dbReference type="Proteomes" id="UP000789366"/>
    </source>
</evidence>
<organism evidence="1 2">
    <name type="scientific">Cetraspora pellucida</name>
    <dbReference type="NCBI Taxonomy" id="1433469"/>
    <lineage>
        <taxon>Eukaryota</taxon>
        <taxon>Fungi</taxon>
        <taxon>Fungi incertae sedis</taxon>
        <taxon>Mucoromycota</taxon>
        <taxon>Glomeromycotina</taxon>
        <taxon>Glomeromycetes</taxon>
        <taxon>Diversisporales</taxon>
        <taxon>Gigasporaceae</taxon>
        <taxon>Cetraspora</taxon>
    </lineage>
</organism>
<proteinExistence type="predicted"/>
<dbReference type="Proteomes" id="UP000789366">
    <property type="component" value="Unassembled WGS sequence"/>
</dbReference>
<evidence type="ECO:0000313" key="1">
    <source>
        <dbReference type="EMBL" id="CAG8772171.1"/>
    </source>
</evidence>